<protein>
    <submittedName>
        <fullName evidence="1">Uncharacterized protein</fullName>
    </submittedName>
</protein>
<sequence length="131" mass="14952">MSQSQASQFSDHYPSSIFEENPLDNLSFLPSDGPFNPLYGKNTPNSTPNVSFTRPALLPAIPETLERVGPPKKKIYILWTEMVNDDFVAWWLKTEYGSEMKRNIFEGKHHAESWDHFHQVAAIQDGSPKVM</sequence>
<gene>
    <name evidence="1" type="ORF">CDV56_100702</name>
</gene>
<dbReference type="Proteomes" id="UP000215305">
    <property type="component" value="Unassembled WGS sequence"/>
</dbReference>
<organism evidence="1 2">
    <name type="scientific">Aspergillus thermomutatus</name>
    <name type="common">Neosartorya pseudofischeri</name>
    <dbReference type="NCBI Taxonomy" id="41047"/>
    <lineage>
        <taxon>Eukaryota</taxon>
        <taxon>Fungi</taxon>
        <taxon>Dikarya</taxon>
        <taxon>Ascomycota</taxon>
        <taxon>Pezizomycotina</taxon>
        <taxon>Eurotiomycetes</taxon>
        <taxon>Eurotiomycetidae</taxon>
        <taxon>Eurotiales</taxon>
        <taxon>Aspergillaceae</taxon>
        <taxon>Aspergillus</taxon>
        <taxon>Aspergillus subgen. Fumigati</taxon>
    </lineage>
</organism>
<proteinExistence type="predicted"/>
<keyword evidence="2" id="KW-1185">Reference proteome</keyword>
<name>A0A397FY97_ASPTH</name>
<dbReference type="OrthoDB" id="4505704at2759"/>
<dbReference type="AlphaFoldDB" id="A0A397FY97"/>
<dbReference type="GeneID" id="38122676"/>
<accession>A0A397FY97</accession>
<evidence type="ECO:0000313" key="1">
    <source>
        <dbReference type="EMBL" id="RHZ43507.1"/>
    </source>
</evidence>
<dbReference type="EMBL" id="NKHU02000405">
    <property type="protein sequence ID" value="RHZ43507.1"/>
    <property type="molecule type" value="Genomic_DNA"/>
</dbReference>
<comment type="caution">
    <text evidence="1">The sequence shown here is derived from an EMBL/GenBank/DDBJ whole genome shotgun (WGS) entry which is preliminary data.</text>
</comment>
<feature type="non-terminal residue" evidence="1">
    <location>
        <position position="131"/>
    </location>
</feature>
<evidence type="ECO:0000313" key="2">
    <source>
        <dbReference type="Proteomes" id="UP000215305"/>
    </source>
</evidence>
<dbReference type="RefSeq" id="XP_026609846.1">
    <property type="nucleotide sequence ID" value="XM_026754321.1"/>
</dbReference>
<reference evidence="1" key="1">
    <citation type="submission" date="2018-08" db="EMBL/GenBank/DDBJ databases">
        <title>Draft genome sequence of azole-resistant Aspergillus thermomutatus (Neosartorya pseudofischeri) strain HMR AF 39, isolated from a human nasal aspirate.</title>
        <authorList>
            <person name="Parent-Michaud M."/>
            <person name="Dufresne P.J."/>
            <person name="Fournier E."/>
            <person name="Martineau C."/>
            <person name="Moreira S."/>
            <person name="Perkins V."/>
            <person name="De Repentigny L."/>
            <person name="Dufresne S.F."/>
        </authorList>
    </citation>
    <scope>NUCLEOTIDE SEQUENCE [LARGE SCALE GENOMIC DNA]</scope>
    <source>
        <strain evidence="1">HMR AF 39</strain>
    </source>
</reference>
<dbReference type="VEuPathDB" id="FungiDB:CDV56_100702"/>